<comment type="caution">
    <text evidence="1">The sequence shown here is derived from an EMBL/GenBank/DDBJ whole genome shotgun (WGS) entry which is preliminary data.</text>
</comment>
<organism evidence="1 2">
    <name type="scientific">Mycena alexandri</name>
    <dbReference type="NCBI Taxonomy" id="1745969"/>
    <lineage>
        <taxon>Eukaryota</taxon>
        <taxon>Fungi</taxon>
        <taxon>Dikarya</taxon>
        <taxon>Basidiomycota</taxon>
        <taxon>Agaricomycotina</taxon>
        <taxon>Agaricomycetes</taxon>
        <taxon>Agaricomycetidae</taxon>
        <taxon>Agaricales</taxon>
        <taxon>Marasmiineae</taxon>
        <taxon>Mycenaceae</taxon>
        <taxon>Mycena</taxon>
    </lineage>
</organism>
<dbReference type="Proteomes" id="UP001218188">
    <property type="component" value="Unassembled WGS sequence"/>
</dbReference>
<name>A0AAD6SHU3_9AGAR</name>
<proteinExistence type="predicted"/>
<evidence type="ECO:0000313" key="2">
    <source>
        <dbReference type="Proteomes" id="UP001218188"/>
    </source>
</evidence>
<dbReference type="EMBL" id="JARJCM010000139">
    <property type="protein sequence ID" value="KAJ7026395.1"/>
    <property type="molecule type" value="Genomic_DNA"/>
</dbReference>
<reference evidence="1" key="1">
    <citation type="submission" date="2023-03" db="EMBL/GenBank/DDBJ databases">
        <title>Massive genome expansion in bonnet fungi (Mycena s.s.) driven by repeated elements and novel gene families across ecological guilds.</title>
        <authorList>
            <consortium name="Lawrence Berkeley National Laboratory"/>
            <person name="Harder C.B."/>
            <person name="Miyauchi S."/>
            <person name="Viragh M."/>
            <person name="Kuo A."/>
            <person name="Thoen E."/>
            <person name="Andreopoulos B."/>
            <person name="Lu D."/>
            <person name="Skrede I."/>
            <person name="Drula E."/>
            <person name="Henrissat B."/>
            <person name="Morin E."/>
            <person name="Kohler A."/>
            <person name="Barry K."/>
            <person name="LaButti K."/>
            <person name="Morin E."/>
            <person name="Salamov A."/>
            <person name="Lipzen A."/>
            <person name="Mereny Z."/>
            <person name="Hegedus B."/>
            <person name="Baldrian P."/>
            <person name="Stursova M."/>
            <person name="Weitz H."/>
            <person name="Taylor A."/>
            <person name="Grigoriev I.V."/>
            <person name="Nagy L.G."/>
            <person name="Martin F."/>
            <person name="Kauserud H."/>
        </authorList>
    </citation>
    <scope>NUCLEOTIDE SEQUENCE</scope>
    <source>
        <strain evidence="1">CBHHK200</strain>
    </source>
</reference>
<keyword evidence="2" id="KW-1185">Reference proteome</keyword>
<accession>A0AAD6SHU3</accession>
<sequence>MENYDTKEAGICIAKWVEAMKTEGKSGDEYTITAVDVDLDKISVSHTGVPPAWKAVLKGSQGRQEAIFTMIGAIINKDLPPANSANISRHRLNMATQRVTLVGFGSAAFEQGIQKLFDVSDKVNHQFAEDSVALWAVNKGEHGLMVESGCRYFTMGHSIPEDAKVAFSNKVDLENVLGKFLSNSISHCEDNDVEYLELKNSKVIRKAPVGFRVGDIVQVGVSICVFKCSKMGETPRFTCKLVLRSVTLLDISITKQAQMLRLERLKSDTRAVLPAQAFKRNCAYVDSDSDDEGLPTTRQRMGELTIGDVEMNGSKSG</sequence>
<dbReference type="AlphaFoldDB" id="A0AAD6SHU3"/>
<gene>
    <name evidence="1" type="ORF">C8F04DRAFT_1268167</name>
</gene>
<protein>
    <submittedName>
        <fullName evidence="1">Uncharacterized protein</fullName>
    </submittedName>
</protein>
<evidence type="ECO:0000313" key="1">
    <source>
        <dbReference type="EMBL" id="KAJ7026395.1"/>
    </source>
</evidence>